<accession>A0ABQ4ELJ1</accession>
<keyword evidence="2" id="KW-1185">Reference proteome</keyword>
<dbReference type="EMBL" id="BONX01000011">
    <property type="protein sequence ID" value="GIG95565.1"/>
    <property type="molecule type" value="Genomic_DNA"/>
</dbReference>
<evidence type="ECO:0000313" key="1">
    <source>
        <dbReference type="EMBL" id="GIG95565.1"/>
    </source>
</evidence>
<proteinExistence type="predicted"/>
<comment type="caution">
    <text evidence="1">The sequence shown here is derived from an EMBL/GenBank/DDBJ whole genome shotgun (WGS) entry which is preliminary data.</text>
</comment>
<evidence type="ECO:0000313" key="2">
    <source>
        <dbReference type="Proteomes" id="UP000621500"/>
    </source>
</evidence>
<sequence length="59" mass="6300">MSIGRLADKVLSLVVPKMSASAAQQTSCMYCSSTYSKRCVRDCIGGVCEPWRCASCGTC</sequence>
<dbReference type="RefSeq" id="WP_203857162.1">
    <property type="nucleotide sequence ID" value="NZ_BAAAZQ010000007.1"/>
</dbReference>
<gene>
    <name evidence="1" type="ORF">Pma05_21380</name>
</gene>
<organism evidence="1 2">
    <name type="scientific">Plantactinospora mayteni</name>
    <dbReference type="NCBI Taxonomy" id="566021"/>
    <lineage>
        <taxon>Bacteria</taxon>
        <taxon>Bacillati</taxon>
        <taxon>Actinomycetota</taxon>
        <taxon>Actinomycetes</taxon>
        <taxon>Micromonosporales</taxon>
        <taxon>Micromonosporaceae</taxon>
        <taxon>Plantactinospora</taxon>
    </lineage>
</organism>
<dbReference type="Proteomes" id="UP000621500">
    <property type="component" value="Unassembled WGS sequence"/>
</dbReference>
<protein>
    <submittedName>
        <fullName evidence="1">Uncharacterized protein</fullName>
    </submittedName>
</protein>
<reference evidence="1 2" key="1">
    <citation type="submission" date="2021-01" db="EMBL/GenBank/DDBJ databases">
        <title>Whole genome shotgun sequence of Plantactinospora mayteni NBRC 109088.</title>
        <authorList>
            <person name="Komaki H."/>
            <person name="Tamura T."/>
        </authorList>
    </citation>
    <scope>NUCLEOTIDE SEQUENCE [LARGE SCALE GENOMIC DNA]</scope>
    <source>
        <strain evidence="1 2">NBRC 109088</strain>
    </source>
</reference>
<name>A0ABQ4ELJ1_9ACTN</name>